<evidence type="ECO:0000256" key="1">
    <source>
        <dbReference type="ARBA" id="ARBA00022490"/>
    </source>
</evidence>
<evidence type="ECO:0000256" key="8">
    <source>
        <dbReference type="ARBA" id="ARBA00023098"/>
    </source>
</evidence>
<evidence type="ECO:0000256" key="3">
    <source>
        <dbReference type="ARBA" id="ARBA00022679"/>
    </source>
</evidence>
<accession>A0A0S7BJ77</accession>
<feature type="domain" description="GHMP kinase C-terminal" evidence="11">
    <location>
        <begin position="230"/>
        <end position="305"/>
    </location>
</feature>
<feature type="domain" description="GHMP kinase N-terminal" evidence="10">
    <location>
        <begin position="85"/>
        <end position="159"/>
    </location>
</feature>
<dbReference type="NCBIfam" id="TIGR00549">
    <property type="entry name" value="mevalon_kin"/>
    <property type="match status" value="1"/>
</dbReference>
<dbReference type="GO" id="GO:0005829">
    <property type="term" value="C:cytosol"/>
    <property type="evidence" value="ECO:0007669"/>
    <property type="project" value="TreeGrafter"/>
</dbReference>
<name>A0A0S7BJ77_9CHLR</name>
<evidence type="ECO:0000256" key="9">
    <source>
        <dbReference type="ARBA" id="ARBA00029438"/>
    </source>
</evidence>
<dbReference type="PRINTS" id="PR00959">
    <property type="entry name" value="MEVGALKINASE"/>
</dbReference>
<keyword evidence="7" id="KW-0460">Magnesium</keyword>
<dbReference type="SUPFAM" id="SSF55060">
    <property type="entry name" value="GHMP Kinase, C-terminal domain"/>
    <property type="match status" value="1"/>
</dbReference>
<evidence type="ECO:0000313" key="13">
    <source>
        <dbReference type="Proteomes" id="UP000055060"/>
    </source>
</evidence>
<keyword evidence="2" id="KW-0444">Lipid biosynthesis</keyword>
<dbReference type="STRING" id="360412.LARV_02177"/>
<dbReference type="GO" id="GO:0004496">
    <property type="term" value="F:mevalonate kinase activity"/>
    <property type="evidence" value="ECO:0007669"/>
    <property type="project" value="InterPro"/>
</dbReference>
<dbReference type="InterPro" id="IPR006204">
    <property type="entry name" value="GHMP_kinase_N_dom"/>
</dbReference>
<keyword evidence="5 12" id="KW-0418">Kinase</keyword>
<dbReference type="InterPro" id="IPR006205">
    <property type="entry name" value="Mev_gal_kin"/>
</dbReference>
<dbReference type="InterPro" id="IPR020568">
    <property type="entry name" value="Ribosomal_Su5_D2-typ_SF"/>
</dbReference>
<dbReference type="Pfam" id="PF00288">
    <property type="entry name" value="GHMP_kinases_N"/>
    <property type="match status" value="1"/>
</dbReference>
<dbReference type="SUPFAM" id="SSF54211">
    <property type="entry name" value="Ribosomal protein S5 domain 2-like"/>
    <property type="match status" value="1"/>
</dbReference>
<dbReference type="GO" id="GO:0005524">
    <property type="term" value="F:ATP binding"/>
    <property type="evidence" value="ECO:0007669"/>
    <property type="project" value="UniProtKB-KW"/>
</dbReference>
<evidence type="ECO:0000259" key="10">
    <source>
        <dbReference type="Pfam" id="PF00288"/>
    </source>
</evidence>
<keyword evidence="13" id="KW-1185">Reference proteome</keyword>
<keyword evidence="3" id="KW-0808">Transferase</keyword>
<keyword evidence="8" id="KW-0443">Lipid metabolism</keyword>
<evidence type="ECO:0000259" key="11">
    <source>
        <dbReference type="Pfam" id="PF08544"/>
    </source>
</evidence>
<protein>
    <submittedName>
        <fullName evidence="12">Mevalonate kinase</fullName>
    </submittedName>
</protein>
<dbReference type="Gene3D" id="3.30.70.890">
    <property type="entry name" value="GHMP kinase, C-terminal domain"/>
    <property type="match status" value="1"/>
</dbReference>
<dbReference type="Pfam" id="PF08544">
    <property type="entry name" value="GHMP_kinases_C"/>
    <property type="match status" value="1"/>
</dbReference>
<dbReference type="InterPro" id="IPR014721">
    <property type="entry name" value="Ribsml_uS5_D2-typ_fold_subgr"/>
</dbReference>
<evidence type="ECO:0000256" key="2">
    <source>
        <dbReference type="ARBA" id="ARBA00022516"/>
    </source>
</evidence>
<dbReference type="EMBL" id="DF967972">
    <property type="protein sequence ID" value="GAP14408.1"/>
    <property type="molecule type" value="Genomic_DNA"/>
</dbReference>
<evidence type="ECO:0000313" key="12">
    <source>
        <dbReference type="EMBL" id="GAP14408.1"/>
    </source>
</evidence>
<evidence type="ECO:0000256" key="4">
    <source>
        <dbReference type="ARBA" id="ARBA00022741"/>
    </source>
</evidence>
<evidence type="ECO:0000256" key="5">
    <source>
        <dbReference type="ARBA" id="ARBA00022777"/>
    </source>
</evidence>
<dbReference type="PANTHER" id="PTHR43290">
    <property type="entry name" value="MEVALONATE KINASE"/>
    <property type="match status" value="1"/>
</dbReference>
<proteinExistence type="predicted"/>
<dbReference type="AlphaFoldDB" id="A0A0S7BJ77"/>
<comment type="pathway">
    <text evidence="9">Isoprenoid biosynthesis; isopentenyl diphosphate biosynthesis via mevalonate pathway; isopentenyl diphosphate from (R)-mevalonate: step 1/3.</text>
</comment>
<evidence type="ECO:0000256" key="7">
    <source>
        <dbReference type="ARBA" id="ARBA00022842"/>
    </source>
</evidence>
<dbReference type="GO" id="GO:0019287">
    <property type="term" value="P:isopentenyl diphosphate biosynthetic process, mevalonate pathway"/>
    <property type="evidence" value="ECO:0007669"/>
    <property type="project" value="UniProtKB-UniPathway"/>
</dbReference>
<dbReference type="PANTHER" id="PTHR43290:SF2">
    <property type="entry name" value="MEVALONATE KINASE"/>
    <property type="match status" value="1"/>
</dbReference>
<evidence type="ECO:0000256" key="6">
    <source>
        <dbReference type="ARBA" id="ARBA00022840"/>
    </source>
</evidence>
<keyword evidence="1" id="KW-0963">Cytoplasm</keyword>
<keyword evidence="4" id="KW-0547">Nucleotide-binding</keyword>
<dbReference type="InterPro" id="IPR013750">
    <property type="entry name" value="GHMP_kinase_C_dom"/>
</dbReference>
<reference evidence="12" key="1">
    <citation type="submission" date="2015-07" db="EMBL/GenBank/DDBJ databases">
        <title>Draft Genome Sequences of Anaerolinea thermolimosa IMO-1, Bellilinea caldifistulae GOMI-1, Leptolinea tardivitalis YMTK-2, Levilinea saccharolytica KIBI-1,Longilinea arvoryzae KOME-1, Previously Described as Members of the Anaerolineaceae (Chloroflexi).</title>
        <authorList>
            <person name="Sekiguchi Y."/>
            <person name="Ohashi A."/>
            <person name="Matsuura N."/>
            <person name="Tourlousse M.D."/>
        </authorList>
    </citation>
    <scope>NUCLEOTIDE SEQUENCE [LARGE SCALE GENOMIC DNA]</scope>
    <source>
        <strain evidence="12">KOME-1</strain>
    </source>
</reference>
<dbReference type="InterPro" id="IPR036554">
    <property type="entry name" value="GHMP_kinase_C_sf"/>
</dbReference>
<keyword evidence="6" id="KW-0067">ATP-binding</keyword>
<dbReference type="UniPathway" id="UPA00057">
    <property type="reaction ID" value="UER00098"/>
</dbReference>
<dbReference type="Gene3D" id="3.30.230.10">
    <property type="match status" value="1"/>
</dbReference>
<dbReference type="Proteomes" id="UP000055060">
    <property type="component" value="Unassembled WGS sequence"/>
</dbReference>
<organism evidence="12">
    <name type="scientific">Longilinea arvoryzae</name>
    <dbReference type="NCBI Taxonomy" id="360412"/>
    <lineage>
        <taxon>Bacteria</taxon>
        <taxon>Bacillati</taxon>
        <taxon>Chloroflexota</taxon>
        <taxon>Anaerolineae</taxon>
        <taxon>Anaerolineales</taxon>
        <taxon>Anaerolineaceae</taxon>
        <taxon>Longilinea</taxon>
    </lineage>
</organism>
<gene>
    <name evidence="12" type="ORF">LARV_02177</name>
</gene>
<sequence>MTMTALSATAPGKIILFGEHAVVYGQPAIAVPVSIVQARAVISAIPAAPNGQVRLIAPDIHLDSLIDELPDDHPLVLAILLTAGHLGAQRLPAMQVHLSSSIPLAGGFGSSAATAIAIIRAVSAFLGRPLSNDIVSELAYRVERRQHGNPSGIDNTVVAFEQPVYFVRGQPFETLIAARPFTLVIGDSGVQSSTAAVVADVQRLHQADPESIDRAFTAIGDIVRQARGYIQAGMIDNLGELMNHNQRLLKELTISSPELDLLVEAALANGAMGAKLSGGGRGGNMIALVSPQTASRVERALIAAGAVHTWITTVAPILGPTEGLGNANNPSSGFPEIRRFIDYG</sequence>